<dbReference type="OrthoDB" id="5198189at2"/>
<evidence type="ECO:0000256" key="1">
    <source>
        <dbReference type="SAM" id="Phobius"/>
    </source>
</evidence>
<dbReference type="Proteomes" id="UP000199481">
    <property type="component" value="Unassembled WGS sequence"/>
</dbReference>
<dbReference type="Gene3D" id="1.10.1760.20">
    <property type="match status" value="1"/>
</dbReference>
<protein>
    <recommendedName>
        <fullName evidence="4">Energy-coupling factor transport system substrate-specific component</fullName>
    </recommendedName>
</protein>
<keyword evidence="3" id="KW-1185">Reference proteome</keyword>
<evidence type="ECO:0008006" key="4">
    <source>
        <dbReference type="Google" id="ProtNLM"/>
    </source>
</evidence>
<sequence>MLHNKSAGKLSIQRITLLAFLTALCQVSRQLLQFLPNVQPVTVILIILTLTLGISDALIVAVLSILLSNMTLGMGVWTIAQILSFFVVVLVTGLVIKPILKKIPFVLMVFYAGFTGYLYGFVISLVQAPFFGIQNFWIYYASGIPFDTMHAVGNSGFYLILAPILFPLLKKFLNKYYSNGDWK</sequence>
<proteinExistence type="predicted"/>
<dbReference type="RefSeq" id="WP_089975964.1">
    <property type="nucleotide sequence ID" value="NZ_CP084916.1"/>
</dbReference>
<feature type="transmembrane region" description="Helical" evidence="1">
    <location>
        <begin position="74"/>
        <end position="96"/>
    </location>
</feature>
<feature type="transmembrane region" description="Helical" evidence="1">
    <location>
        <begin position="151"/>
        <end position="169"/>
    </location>
</feature>
<reference evidence="3" key="1">
    <citation type="submission" date="2016-10" db="EMBL/GenBank/DDBJ databases">
        <authorList>
            <person name="Varghese N."/>
            <person name="Submissions S."/>
        </authorList>
    </citation>
    <scope>NUCLEOTIDE SEQUENCE [LARGE SCALE GENOMIC DNA]</scope>
    <source>
        <strain evidence="3">MPL-11</strain>
    </source>
</reference>
<keyword evidence="1" id="KW-1133">Transmembrane helix</keyword>
<evidence type="ECO:0000313" key="3">
    <source>
        <dbReference type="Proteomes" id="UP000199481"/>
    </source>
</evidence>
<gene>
    <name evidence="2" type="ORF">SAMN04487752_1116</name>
</gene>
<organism evidence="2 3">
    <name type="scientific">Carnobacterium viridans</name>
    <dbReference type="NCBI Taxonomy" id="174587"/>
    <lineage>
        <taxon>Bacteria</taxon>
        <taxon>Bacillati</taxon>
        <taxon>Bacillota</taxon>
        <taxon>Bacilli</taxon>
        <taxon>Lactobacillales</taxon>
        <taxon>Carnobacteriaceae</taxon>
        <taxon>Carnobacterium</taxon>
    </lineage>
</organism>
<keyword evidence="1" id="KW-0812">Transmembrane</keyword>
<dbReference type="EMBL" id="FNJW01000008">
    <property type="protein sequence ID" value="SDQ17861.1"/>
    <property type="molecule type" value="Genomic_DNA"/>
</dbReference>
<feature type="transmembrane region" description="Helical" evidence="1">
    <location>
        <begin position="108"/>
        <end position="131"/>
    </location>
</feature>
<name>A0A1H0YSG7_9LACT</name>
<feature type="transmembrane region" description="Helical" evidence="1">
    <location>
        <begin position="12"/>
        <end position="32"/>
    </location>
</feature>
<keyword evidence="1" id="KW-0472">Membrane</keyword>
<accession>A0A1H0YSG7</accession>
<feature type="transmembrane region" description="Helical" evidence="1">
    <location>
        <begin position="44"/>
        <end position="68"/>
    </location>
</feature>
<evidence type="ECO:0000313" key="2">
    <source>
        <dbReference type="EMBL" id="SDQ17861.1"/>
    </source>
</evidence>
<dbReference type="AlphaFoldDB" id="A0A1H0YSG7"/>